<dbReference type="Gene3D" id="1.10.10.10">
    <property type="entry name" value="Winged helix-like DNA-binding domain superfamily/Winged helix DNA-binding domain"/>
    <property type="match status" value="1"/>
</dbReference>
<keyword evidence="5" id="KW-1185">Reference proteome</keyword>
<proteinExistence type="predicted"/>
<evidence type="ECO:0000256" key="1">
    <source>
        <dbReference type="ARBA" id="ARBA00023125"/>
    </source>
</evidence>
<accession>A0A2N5STX5</accession>
<dbReference type="Pfam" id="PF02257">
    <property type="entry name" value="RFX_DNA_binding"/>
    <property type="match status" value="1"/>
</dbReference>
<dbReference type="FunFam" id="1.10.10.10:FF:000879">
    <property type="entry name" value="Predicted protein"/>
    <property type="match status" value="1"/>
</dbReference>
<feature type="compositionally biased region" description="Polar residues" evidence="2">
    <location>
        <begin position="70"/>
        <end position="85"/>
    </location>
</feature>
<reference evidence="4 5" key="1">
    <citation type="submission" date="2017-11" db="EMBL/GenBank/DDBJ databases">
        <title>De novo assembly and phasing of dikaryotic genomes from two isolates of Puccinia coronata f. sp. avenae, the causal agent of oat crown rust.</title>
        <authorList>
            <person name="Miller M.E."/>
            <person name="Zhang Y."/>
            <person name="Omidvar V."/>
            <person name="Sperschneider J."/>
            <person name="Schwessinger B."/>
            <person name="Raley C."/>
            <person name="Palmer J.M."/>
            <person name="Garnica D."/>
            <person name="Upadhyaya N."/>
            <person name="Rathjen J."/>
            <person name="Taylor J.M."/>
            <person name="Park R.F."/>
            <person name="Dodds P.N."/>
            <person name="Hirsch C.D."/>
            <person name="Kianian S.F."/>
            <person name="Figueroa M."/>
        </authorList>
    </citation>
    <scope>NUCLEOTIDE SEQUENCE [LARGE SCALE GENOMIC DNA]</scope>
    <source>
        <strain evidence="4">12NC29</strain>
    </source>
</reference>
<dbReference type="GO" id="GO:0000978">
    <property type="term" value="F:RNA polymerase II cis-regulatory region sequence-specific DNA binding"/>
    <property type="evidence" value="ECO:0007669"/>
    <property type="project" value="TreeGrafter"/>
</dbReference>
<feature type="compositionally biased region" description="Low complexity" evidence="2">
    <location>
        <begin position="209"/>
        <end position="227"/>
    </location>
</feature>
<dbReference type="Proteomes" id="UP000235388">
    <property type="component" value="Unassembled WGS sequence"/>
</dbReference>
<dbReference type="PROSITE" id="PS51526">
    <property type="entry name" value="RFX_DBD"/>
    <property type="match status" value="1"/>
</dbReference>
<feature type="region of interest" description="Disordered" evidence="2">
    <location>
        <begin position="17"/>
        <end position="85"/>
    </location>
</feature>
<evidence type="ECO:0000313" key="4">
    <source>
        <dbReference type="EMBL" id="PLW16673.1"/>
    </source>
</evidence>
<feature type="compositionally biased region" description="Low complexity" evidence="2">
    <location>
        <begin position="143"/>
        <end position="157"/>
    </location>
</feature>
<keyword evidence="1" id="KW-0238">DNA-binding</keyword>
<comment type="caution">
    <text evidence="4">The sequence shown here is derived from an EMBL/GenBank/DDBJ whole genome shotgun (WGS) entry which is preliminary data.</text>
</comment>
<organism evidence="4 5">
    <name type="scientific">Puccinia coronata f. sp. avenae</name>
    <dbReference type="NCBI Taxonomy" id="200324"/>
    <lineage>
        <taxon>Eukaryota</taxon>
        <taxon>Fungi</taxon>
        <taxon>Dikarya</taxon>
        <taxon>Basidiomycota</taxon>
        <taxon>Pucciniomycotina</taxon>
        <taxon>Pucciniomycetes</taxon>
        <taxon>Pucciniales</taxon>
        <taxon>Pucciniaceae</taxon>
        <taxon>Puccinia</taxon>
    </lineage>
</organism>
<protein>
    <recommendedName>
        <fullName evidence="3">RFX-type winged-helix domain-containing protein</fullName>
    </recommendedName>
</protein>
<feature type="compositionally biased region" description="Polar residues" evidence="2">
    <location>
        <begin position="266"/>
        <end position="301"/>
    </location>
</feature>
<dbReference type="Pfam" id="PF25340">
    <property type="entry name" value="BCD_RFX"/>
    <property type="match status" value="1"/>
</dbReference>
<dbReference type="InterPro" id="IPR036388">
    <property type="entry name" value="WH-like_DNA-bd_sf"/>
</dbReference>
<dbReference type="InterPro" id="IPR039779">
    <property type="entry name" value="RFX-like"/>
</dbReference>
<dbReference type="PANTHER" id="PTHR12619:SF5">
    <property type="entry name" value="TRANSCRIPTION FACTOR RFX4"/>
    <property type="match status" value="1"/>
</dbReference>
<feature type="compositionally biased region" description="Basic and acidic residues" evidence="2">
    <location>
        <begin position="1033"/>
        <end position="1048"/>
    </location>
</feature>
<feature type="compositionally biased region" description="Polar residues" evidence="2">
    <location>
        <begin position="1008"/>
        <end position="1028"/>
    </location>
</feature>
<feature type="compositionally biased region" description="Low complexity" evidence="2">
    <location>
        <begin position="125"/>
        <end position="135"/>
    </location>
</feature>
<feature type="compositionally biased region" description="Low complexity" evidence="2">
    <location>
        <begin position="589"/>
        <end position="601"/>
    </location>
</feature>
<feature type="compositionally biased region" description="Low complexity" evidence="2">
    <location>
        <begin position="20"/>
        <end position="52"/>
    </location>
</feature>
<feature type="compositionally biased region" description="Polar residues" evidence="2">
    <location>
        <begin position="1082"/>
        <end position="1102"/>
    </location>
</feature>
<dbReference type="STRING" id="200324.A0A2N5STX5"/>
<dbReference type="EMBL" id="PGCJ01000865">
    <property type="protein sequence ID" value="PLW16673.1"/>
    <property type="molecule type" value="Genomic_DNA"/>
</dbReference>
<feature type="compositionally biased region" description="Polar residues" evidence="2">
    <location>
        <begin position="1049"/>
        <end position="1060"/>
    </location>
</feature>
<dbReference type="InterPro" id="IPR057321">
    <property type="entry name" value="RFX1-4/6/8-like_BCD"/>
</dbReference>
<feature type="domain" description="RFX-type winged-helix" evidence="3">
    <location>
        <begin position="438"/>
        <end position="513"/>
    </location>
</feature>
<name>A0A2N5STX5_9BASI</name>
<feature type="region of interest" description="Disordered" evidence="2">
    <location>
        <begin position="98"/>
        <end position="167"/>
    </location>
</feature>
<feature type="region of interest" description="Disordered" evidence="2">
    <location>
        <begin position="1008"/>
        <end position="1111"/>
    </location>
</feature>
<sequence>MTTPQLVLTSNVAPLYAPDSLSHPAKQQQQQLQLQLHHQQPSSSSPSSRLQPVNHHNQSFLATTPVFPQPDSSNQAGLPNPSHQHTQLYPLAHQHDNPAEYIHSNTPGNMMMSQASSHPFDHHLPQQQQQPSHLSQTHHRHVSNTSSVSSLGSTPSHYDPSQYSQINSGNSNYSAPISYTGSISADAAFGGVPVSADAYHQYPTQHQRSSSTSSSSSPYTEPTSVSEGNSPEGIGAGSSVSGGRKASQIQMMRRARAHASPYGLRTDQTSWNGSDPSATGNNNNPSSLMRSHSVVSDAPSNTEEELAQLLQSQSRESSVSDWNLNPQGNQNNSSTPHHHQTGLGSAGTFMDPYAAVANVHGHSTSFSAAPLSMVGAGSNGLGVLTGTNGITNTAMVGGMGARMGRMTLDSTETYEALAHHIRTAVTTSASDRARQAFVQAWLNSSYISYTDGNVSRQGLYGSYLRICQQYDIKPINSASFGKSVRQSFPNIKTRRLGVRGNSKYHYCGIRPATAKEAEILMNLSQNEKPEPSHNGNTPSSADDDVDSDGSPSRRVSLQPNGLSVDDSYHGMMSLEGDGQQPQTPMTARPSMSSLASSQPLSYGTSDGTMALPSLHEVLSQPLAQDLDHQKASEFWNMYVEHSKNLLESVKSYRFDQFELALRSFWTSLDSSLRDCVTHTLMMSLIYRADAVVYDEILDYLHSQTLNQMPQQAFGSLRQLAHNMEQVIIAALENFPSTFVGPKIELAARFGHLVVRNLGICQLAQALSGIFSNPSNLKEMAEAWDGIDFEAVRNQAALVTNCQHEILGACFDDFRTVLNNPNVTIDHFIAFVEATYKRCLQPSADGERALSPRSLLVRWCFVSSQLIRDLTLRSASSFGSFQIVNLFFDEWLGFKVLRKVALHVAAVAASVDTTSSVIQPQSMGSESLMYPTEASSQSSHFQGFAAPANNELANSVMTNSAMDNSDVAHPGTDNFLFSPNTSQAFAIAQQQAQGHNGCITSPDASMDQTVMFNSSSGASNSLYNTNNPSLGGLHPDESRSTDQPSEHTSTHPSPNGAVNNQEGGGDPSFDDNAFKEFMDVSGFSMTMKNQPAENTAPPSTGDTTEPLPPAEE</sequence>
<feature type="region of interest" description="Disordered" evidence="2">
    <location>
        <begin position="203"/>
        <end position="346"/>
    </location>
</feature>
<dbReference type="AlphaFoldDB" id="A0A2N5STX5"/>
<dbReference type="SUPFAM" id="SSF46785">
    <property type="entry name" value="Winged helix' DNA-binding domain"/>
    <property type="match status" value="1"/>
</dbReference>
<evidence type="ECO:0000259" key="3">
    <source>
        <dbReference type="PROSITE" id="PS51526"/>
    </source>
</evidence>
<dbReference type="OrthoDB" id="2500596at2759"/>
<feature type="compositionally biased region" description="Polar residues" evidence="2">
    <location>
        <begin position="309"/>
        <end position="335"/>
    </location>
</feature>
<feature type="region of interest" description="Disordered" evidence="2">
    <location>
        <begin position="526"/>
        <end position="602"/>
    </location>
</feature>
<evidence type="ECO:0000256" key="2">
    <source>
        <dbReference type="SAM" id="MobiDB-lite"/>
    </source>
</evidence>
<dbReference type="PANTHER" id="PTHR12619">
    <property type="entry name" value="RFX TRANSCRIPTION FACTOR FAMILY"/>
    <property type="match status" value="1"/>
</dbReference>
<dbReference type="InterPro" id="IPR003150">
    <property type="entry name" value="DNA-bd_RFX"/>
</dbReference>
<dbReference type="GO" id="GO:0000981">
    <property type="term" value="F:DNA-binding transcription factor activity, RNA polymerase II-specific"/>
    <property type="evidence" value="ECO:0007669"/>
    <property type="project" value="TreeGrafter"/>
</dbReference>
<dbReference type="InterPro" id="IPR036390">
    <property type="entry name" value="WH_DNA-bd_sf"/>
</dbReference>
<feature type="compositionally biased region" description="Polar residues" evidence="2">
    <location>
        <begin position="103"/>
        <end position="117"/>
    </location>
</feature>
<gene>
    <name evidence="4" type="ORF">PCANC_13338</name>
</gene>
<evidence type="ECO:0000313" key="5">
    <source>
        <dbReference type="Proteomes" id="UP000235388"/>
    </source>
</evidence>